<dbReference type="NCBIfam" id="TIGR01779">
    <property type="entry name" value="TonB-B12"/>
    <property type="match status" value="1"/>
</dbReference>
<evidence type="ECO:0000256" key="9">
    <source>
        <dbReference type="ARBA" id="ARBA00023136"/>
    </source>
</evidence>
<evidence type="ECO:0000256" key="13">
    <source>
        <dbReference type="SAM" id="SignalP"/>
    </source>
</evidence>
<evidence type="ECO:0000313" key="16">
    <source>
        <dbReference type="EMBL" id="MBK1643120.1"/>
    </source>
</evidence>
<keyword evidence="6" id="KW-0406">Ion transport</keyword>
<dbReference type="AlphaFoldDB" id="A0A9X0WEL7"/>
<keyword evidence="7 12" id="KW-0798">TonB box</keyword>
<organism evidence="16 17">
    <name type="scientific">Thiocapsa imhoffii</name>
    <dbReference type="NCBI Taxonomy" id="382777"/>
    <lineage>
        <taxon>Bacteria</taxon>
        <taxon>Pseudomonadati</taxon>
        <taxon>Pseudomonadota</taxon>
        <taxon>Gammaproteobacteria</taxon>
        <taxon>Chromatiales</taxon>
        <taxon>Chromatiaceae</taxon>
        <taxon>Thiocapsa</taxon>
    </lineage>
</organism>
<keyword evidence="17" id="KW-1185">Reference proteome</keyword>
<reference evidence="16 17" key="1">
    <citation type="journal article" date="2020" name="Microorganisms">
        <title>Osmotic Adaptation and Compatible Solute Biosynthesis of Phototrophic Bacteria as Revealed from Genome Analyses.</title>
        <authorList>
            <person name="Imhoff J.F."/>
            <person name="Rahn T."/>
            <person name="Kunzel S."/>
            <person name="Keller A."/>
            <person name="Neulinger S.C."/>
        </authorList>
    </citation>
    <scope>NUCLEOTIDE SEQUENCE [LARGE SCALE GENOMIC DNA]</scope>
    <source>
        <strain evidence="16 17">DSM 21303</strain>
    </source>
</reference>
<dbReference type="PROSITE" id="PS52016">
    <property type="entry name" value="TONB_DEPENDENT_REC_3"/>
    <property type="match status" value="1"/>
</dbReference>
<dbReference type="InterPro" id="IPR039426">
    <property type="entry name" value="TonB-dep_rcpt-like"/>
</dbReference>
<evidence type="ECO:0000256" key="8">
    <source>
        <dbReference type="ARBA" id="ARBA00023114"/>
    </source>
</evidence>
<dbReference type="Pfam" id="PF07715">
    <property type="entry name" value="Plug"/>
    <property type="match status" value="1"/>
</dbReference>
<dbReference type="Pfam" id="PF00593">
    <property type="entry name" value="TonB_dep_Rec_b-barrel"/>
    <property type="match status" value="1"/>
</dbReference>
<dbReference type="GO" id="GO:0015420">
    <property type="term" value="F:ABC-type vitamin B12 transporter activity"/>
    <property type="evidence" value="ECO:0007669"/>
    <property type="project" value="InterPro"/>
</dbReference>
<evidence type="ECO:0000259" key="14">
    <source>
        <dbReference type="Pfam" id="PF00593"/>
    </source>
</evidence>
<dbReference type="InterPro" id="IPR010101">
    <property type="entry name" value="B12_transptr_BtuB"/>
</dbReference>
<dbReference type="PANTHER" id="PTHR30069:SF53">
    <property type="entry name" value="COLICIN I RECEPTOR-RELATED"/>
    <property type="match status" value="1"/>
</dbReference>
<name>A0A9X0WEL7_9GAMM</name>
<dbReference type="EMBL" id="NRSD01000001">
    <property type="protein sequence ID" value="MBK1643120.1"/>
    <property type="molecule type" value="Genomic_DNA"/>
</dbReference>
<dbReference type="Gene3D" id="2.40.170.20">
    <property type="entry name" value="TonB-dependent receptor, beta-barrel domain"/>
    <property type="match status" value="1"/>
</dbReference>
<comment type="subcellular location">
    <subcellularLocation>
        <location evidence="1 11">Cell outer membrane</location>
        <topology evidence="1 11">Multi-pass membrane protein</topology>
    </subcellularLocation>
</comment>
<dbReference type="Proteomes" id="UP001138802">
    <property type="component" value="Unassembled WGS sequence"/>
</dbReference>
<protein>
    <submittedName>
        <fullName evidence="16">TonB-dependent vitamin B12 receptor</fullName>
    </submittedName>
</protein>
<sequence>MRIPLMATALALPLMPCALVAQTSPPAVTLDPVLVTATRTPERADQTLASVSVIERDEIERRQFRSVPDALRGLPGVSVSGSGGAGQPSSIFLRGTNSGHVLVLVDGVKVGSATLGNVPLQDLPIDQIERIEVVRGPRSSLYGSEAIGGVIQIFTRRGGGPLRPRLSVSAGSFETASIAGGLAGGGERGWFDIGGNFEQTQGIDACAGRPFPFAGCGVDEPDKDGYRNLGVSARAGYAFSDRAQLGFTLLSSDNRTDFDGSIFSGNRSHSEQQVYGVEGTLRPVDTWTLILSAGRSLDRYRAFYAETFVPEQFIGLFETERDTLGLQNDFTWIPGQIFTLGVDYQVDRVSGTIDYAQDSRRNTGVYGQYLGTLGANEIAASLRYDDYPDFSGQTTGNLAWGYLFEQGVRVSLSYGTAFKAPTFNDLYYPGFGNPNLSPEESTSVELGVLGQLPIGRWELSLYQTDIDDLISFDATTMAPANIASARIRGFEASALFALMDWSLSANLTLLQPENRSDGPNRGNLLPRRPEQMFQIDLDRAFDRWTTGATLYIAGRSFDDLANRNRLGGYSLLDLRAEYAISPSVRIQGRLENALDADYQTAFLYNQPGRAFYLTLRYEP</sequence>
<evidence type="ECO:0000313" key="17">
    <source>
        <dbReference type="Proteomes" id="UP001138802"/>
    </source>
</evidence>
<proteinExistence type="inferred from homology"/>
<feature type="domain" description="TonB-dependent receptor-like beta-barrel" evidence="14">
    <location>
        <begin position="227"/>
        <end position="592"/>
    </location>
</feature>
<evidence type="ECO:0000256" key="10">
    <source>
        <dbReference type="ARBA" id="ARBA00023237"/>
    </source>
</evidence>
<dbReference type="Gene3D" id="2.170.130.10">
    <property type="entry name" value="TonB-dependent receptor, plug domain"/>
    <property type="match status" value="1"/>
</dbReference>
<dbReference type="InterPro" id="IPR037066">
    <property type="entry name" value="Plug_dom_sf"/>
</dbReference>
<dbReference type="InterPro" id="IPR000531">
    <property type="entry name" value="Beta-barrel_TonB"/>
</dbReference>
<keyword evidence="16" id="KW-0675">Receptor</keyword>
<evidence type="ECO:0000256" key="1">
    <source>
        <dbReference type="ARBA" id="ARBA00004571"/>
    </source>
</evidence>
<dbReference type="CDD" id="cd01347">
    <property type="entry name" value="ligand_gated_channel"/>
    <property type="match status" value="1"/>
</dbReference>
<keyword evidence="8" id="KW-0626">Porin</keyword>
<gene>
    <name evidence="16" type="primary">btuB</name>
    <name evidence="16" type="ORF">CKO25_00310</name>
</gene>
<evidence type="ECO:0000256" key="3">
    <source>
        <dbReference type="ARBA" id="ARBA00022452"/>
    </source>
</evidence>
<keyword evidence="2 11" id="KW-0813">Transport</keyword>
<keyword evidence="3 11" id="KW-1134">Transmembrane beta strand</keyword>
<comment type="similarity">
    <text evidence="11 12">Belongs to the TonB-dependent receptor family.</text>
</comment>
<evidence type="ECO:0000259" key="15">
    <source>
        <dbReference type="Pfam" id="PF07715"/>
    </source>
</evidence>
<dbReference type="InterPro" id="IPR036942">
    <property type="entry name" value="Beta-barrel_TonB_sf"/>
</dbReference>
<dbReference type="InterPro" id="IPR012910">
    <property type="entry name" value="Plug_dom"/>
</dbReference>
<dbReference type="GO" id="GO:0009279">
    <property type="term" value="C:cell outer membrane"/>
    <property type="evidence" value="ECO:0007669"/>
    <property type="project" value="UniProtKB-SubCell"/>
</dbReference>
<comment type="caution">
    <text evidence="16">The sequence shown here is derived from an EMBL/GenBank/DDBJ whole genome shotgun (WGS) entry which is preliminary data.</text>
</comment>
<dbReference type="SUPFAM" id="SSF56935">
    <property type="entry name" value="Porins"/>
    <property type="match status" value="1"/>
</dbReference>
<feature type="signal peptide" evidence="13">
    <location>
        <begin position="1"/>
        <end position="20"/>
    </location>
</feature>
<dbReference type="RefSeq" id="WP_200385922.1">
    <property type="nucleotide sequence ID" value="NZ_NRSD01000001.1"/>
</dbReference>
<evidence type="ECO:0000256" key="7">
    <source>
        <dbReference type="ARBA" id="ARBA00023077"/>
    </source>
</evidence>
<feature type="chain" id="PRO_5040742604" evidence="13">
    <location>
        <begin position="21"/>
        <end position="619"/>
    </location>
</feature>
<keyword evidence="5 13" id="KW-0732">Signal</keyword>
<keyword evidence="9 11" id="KW-0472">Membrane</keyword>
<evidence type="ECO:0000256" key="11">
    <source>
        <dbReference type="PROSITE-ProRule" id="PRU01360"/>
    </source>
</evidence>
<evidence type="ECO:0000256" key="4">
    <source>
        <dbReference type="ARBA" id="ARBA00022692"/>
    </source>
</evidence>
<dbReference type="GO" id="GO:0006811">
    <property type="term" value="P:monoatomic ion transport"/>
    <property type="evidence" value="ECO:0007669"/>
    <property type="project" value="UniProtKB-KW"/>
</dbReference>
<accession>A0A9X0WEL7</accession>
<evidence type="ECO:0000256" key="12">
    <source>
        <dbReference type="RuleBase" id="RU003357"/>
    </source>
</evidence>
<evidence type="ECO:0000256" key="5">
    <source>
        <dbReference type="ARBA" id="ARBA00022729"/>
    </source>
</evidence>
<keyword evidence="10 11" id="KW-0998">Cell outer membrane</keyword>
<keyword evidence="4 11" id="KW-0812">Transmembrane</keyword>
<feature type="domain" description="TonB-dependent receptor plug" evidence="15">
    <location>
        <begin position="45"/>
        <end position="150"/>
    </location>
</feature>
<dbReference type="PANTHER" id="PTHR30069">
    <property type="entry name" value="TONB-DEPENDENT OUTER MEMBRANE RECEPTOR"/>
    <property type="match status" value="1"/>
</dbReference>
<evidence type="ECO:0000256" key="2">
    <source>
        <dbReference type="ARBA" id="ARBA00022448"/>
    </source>
</evidence>
<dbReference type="GO" id="GO:0046930">
    <property type="term" value="C:pore complex"/>
    <property type="evidence" value="ECO:0007669"/>
    <property type="project" value="UniProtKB-KW"/>
</dbReference>
<evidence type="ECO:0000256" key="6">
    <source>
        <dbReference type="ARBA" id="ARBA00023065"/>
    </source>
</evidence>
<dbReference type="GO" id="GO:0015288">
    <property type="term" value="F:porin activity"/>
    <property type="evidence" value="ECO:0007669"/>
    <property type="project" value="UniProtKB-KW"/>
</dbReference>